<keyword evidence="1" id="KW-0560">Oxidoreductase</keyword>
<organism evidence="3 4">
    <name type="scientific">Acetobacter senegalensis</name>
    <dbReference type="NCBI Taxonomy" id="446692"/>
    <lineage>
        <taxon>Bacteria</taxon>
        <taxon>Pseudomonadati</taxon>
        <taxon>Pseudomonadota</taxon>
        <taxon>Alphaproteobacteria</taxon>
        <taxon>Acetobacterales</taxon>
        <taxon>Acetobacteraceae</taxon>
        <taxon>Acetobacter</taxon>
    </lineage>
</organism>
<evidence type="ECO:0000256" key="1">
    <source>
        <dbReference type="ARBA" id="ARBA00023002"/>
    </source>
</evidence>
<gene>
    <name evidence="3" type="ORF">ASN_2445</name>
</gene>
<dbReference type="EMBL" id="LN606600">
    <property type="protein sequence ID" value="CEF41735.1"/>
    <property type="molecule type" value="Genomic_DNA"/>
</dbReference>
<feature type="domain" description="Vanillate O-demethylase oxygenase-like C-terminal catalytic" evidence="2">
    <location>
        <begin position="96"/>
        <end position="270"/>
    </location>
</feature>
<dbReference type="GO" id="GO:0016491">
    <property type="term" value="F:oxidoreductase activity"/>
    <property type="evidence" value="ECO:0007669"/>
    <property type="project" value="UniProtKB-KW"/>
</dbReference>
<accession>A0A0U5EYT9</accession>
<dbReference type="InterPro" id="IPR044043">
    <property type="entry name" value="VanA_C_cat"/>
</dbReference>
<dbReference type="RefSeq" id="WP_007396217.1">
    <property type="nucleotide sequence ID" value="NZ_JAIMFP010000020.1"/>
</dbReference>
<dbReference type="SUPFAM" id="SSF55961">
    <property type="entry name" value="Bet v1-like"/>
    <property type="match status" value="1"/>
</dbReference>
<dbReference type="Proteomes" id="UP000056109">
    <property type="component" value="Chromosome I"/>
</dbReference>
<reference evidence="4" key="1">
    <citation type="submission" date="2014-09" db="EMBL/GenBank/DDBJ databases">
        <authorList>
            <person name="Illeghems K.G."/>
        </authorList>
    </citation>
    <scope>NUCLEOTIDE SEQUENCE [LARGE SCALE GENOMIC DNA]</scope>
    <source>
        <strain evidence="4">108B</strain>
    </source>
</reference>
<dbReference type="PANTHER" id="PTHR21266:SF60">
    <property type="entry name" value="3-KETOSTEROID-9-ALPHA-MONOOXYGENASE, OXYGENASE COMPONENT"/>
    <property type="match status" value="1"/>
</dbReference>
<dbReference type="PANTHER" id="PTHR21266">
    <property type="entry name" value="IRON-SULFUR DOMAIN CONTAINING PROTEIN"/>
    <property type="match status" value="1"/>
</dbReference>
<sequence>MTPDTFTRSQWYAIGRLPDFEGAEAKPVRLLSQDLTVSDAAGVLSVNDADGRSLLTQIRYGHLWTTLSDTPRPLYDVPEFDEPDRRLVTAGGVGVRCSGLRCVENFLDMAHFPFVHTDILGVEEHPSVESYDVSMDAEKDEIWATKCKFFQPMASAAASGGQMTEYKYRVPHPYSTILYKTCPIREDVWDLVGLFIQPVEEDECIVHSFILVFDEENTDTGLLHFQQNIFLQDRMILENQVPRKLPLDPRWELPTRADASSIAYRRWLKANELQWGVALFNEAA</sequence>
<dbReference type="Gene3D" id="3.90.380.10">
    <property type="entry name" value="Naphthalene 1,2-dioxygenase Alpha Subunit, Chain A, domain 1"/>
    <property type="match status" value="1"/>
</dbReference>
<dbReference type="KEGG" id="asz:ASN_2445"/>
<evidence type="ECO:0000313" key="4">
    <source>
        <dbReference type="Proteomes" id="UP000056109"/>
    </source>
</evidence>
<dbReference type="AlphaFoldDB" id="A0A0U5EYT9"/>
<keyword evidence="4" id="KW-1185">Reference proteome</keyword>
<dbReference type="Pfam" id="PF19112">
    <property type="entry name" value="VanA_C"/>
    <property type="match status" value="1"/>
</dbReference>
<proteinExistence type="predicted"/>
<evidence type="ECO:0000259" key="2">
    <source>
        <dbReference type="Pfam" id="PF19112"/>
    </source>
</evidence>
<dbReference type="GeneID" id="34783465"/>
<protein>
    <recommendedName>
        <fullName evidence="2">Vanillate O-demethylase oxygenase-like C-terminal catalytic domain-containing protein</fullName>
    </recommendedName>
</protein>
<evidence type="ECO:0000313" key="3">
    <source>
        <dbReference type="EMBL" id="CEF41735.1"/>
    </source>
</evidence>
<dbReference type="InterPro" id="IPR050584">
    <property type="entry name" value="Cholesterol_7-desaturase"/>
</dbReference>
<name>A0A0U5EYT9_9PROT</name>
<dbReference type="PATRIC" id="fig|446692.3.peg.2545"/>